<keyword evidence="2" id="KW-0378">Hydrolase</keyword>
<organism evidence="2 3">
    <name type="scientific">Parvibaculum lavamentivorans (strain DS-1 / DSM 13023 / NCIMB 13966)</name>
    <dbReference type="NCBI Taxonomy" id="402881"/>
    <lineage>
        <taxon>Bacteria</taxon>
        <taxon>Pseudomonadati</taxon>
        <taxon>Pseudomonadota</taxon>
        <taxon>Alphaproteobacteria</taxon>
        <taxon>Hyphomicrobiales</taxon>
        <taxon>Parvibaculaceae</taxon>
        <taxon>Parvibaculum</taxon>
    </lineage>
</organism>
<accession>A7HR20</accession>
<dbReference type="InterPro" id="IPR042047">
    <property type="entry name" value="SleB_dom1"/>
</dbReference>
<dbReference type="GO" id="GO:0016787">
    <property type="term" value="F:hydrolase activity"/>
    <property type="evidence" value="ECO:0007669"/>
    <property type="project" value="UniProtKB-KW"/>
</dbReference>
<dbReference type="STRING" id="402881.Plav_0730"/>
<dbReference type="Proteomes" id="UP000006377">
    <property type="component" value="Chromosome"/>
</dbReference>
<dbReference type="eggNOG" id="COG3773">
    <property type="taxonomic scope" value="Bacteria"/>
</dbReference>
<dbReference type="EMBL" id="CP000774">
    <property type="protein sequence ID" value="ABS62353.1"/>
    <property type="molecule type" value="Genomic_DNA"/>
</dbReference>
<dbReference type="OrthoDB" id="9785345at2"/>
<dbReference type="HOGENOM" id="CLU_086663_0_0_5"/>
<gene>
    <name evidence="2" type="ordered locus">Plav_0730</name>
</gene>
<dbReference type="RefSeq" id="WP_011995644.1">
    <property type="nucleotide sequence ID" value="NC_009719.1"/>
</dbReference>
<reference evidence="2 3" key="1">
    <citation type="journal article" date="2011" name="Stand. Genomic Sci.">
        <title>Complete genome sequence of Parvibaculum lavamentivorans type strain (DS-1(T)).</title>
        <authorList>
            <person name="Schleheck D."/>
            <person name="Weiss M."/>
            <person name="Pitluck S."/>
            <person name="Bruce D."/>
            <person name="Land M.L."/>
            <person name="Han S."/>
            <person name="Saunders E."/>
            <person name="Tapia R."/>
            <person name="Detter C."/>
            <person name="Brettin T."/>
            <person name="Han J."/>
            <person name="Woyke T."/>
            <person name="Goodwin L."/>
            <person name="Pennacchio L."/>
            <person name="Nolan M."/>
            <person name="Cook A.M."/>
            <person name="Kjelleberg S."/>
            <person name="Thomas T."/>
        </authorList>
    </citation>
    <scope>NUCLEOTIDE SEQUENCE [LARGE SCALE GENOMIC DNA]</scope>
    <source>
        <strain evidence="3">DS-1 / DSM 13023 / NCIMB 13966</strain>
    </source>
</reference>
<dbReference type="InterPro" id="IPR011105">
    <property type="entry name" value="Cell_wall_hydrolase_SleB"/>
</dbReference>
<keyword evidence="3" id="KW-1185">Reference proteome</keyword>
<dbReference type="Gene3D" id="1.10.10.2520">
    <property type="entry name" value="Cell wall hydrolase SleB, domain 1"/>
    <property type="match status" value="1"/>
</dbReference>
<protein>
    <submittedName>
        <fullName evidence="2">Cell wall hydrolase SleB</fullName>
    </submittedName>
</protein>
<feature type="domain" description="Cell wall hydrolase SleB" evidence="1">
    <location>
        <begin position="125"/>
        <end position="236"/>
    </location>
</feature>
<evidence type="ECO:0000259" key="1">
    <source>
        <dbReference type="Pfam" id="PF07486"/>
    </source>
</evidence>
<proteinExistence type="predicted"/>
<sequence>MRKLFQWLDLGHIVGGAAQTAAALVCLGVVTSTVVGAMNTPTPHIEPLPNTAPLVAYAPSHGRDLAGAFVGDDETLDAYVENASIILPSPGVPMDVDTPLVQLKARMLEEERRCLAVGIYFEARGESTEGQLAVARVILNRVGSANYPDSICGVVYQGASRSTGCQFSFTCDGKLSKVPNERRAWAKARRTAQYVTMGRDADPTLAPAMFYHADYVQPYWASGMVEVKKIGRHIFYRPAGSEGKS</sequence>
<name>A7HR20_PARL1</name>
<dbReference type="KEGG" id="pla:Plav_0730"/>
<dbReference type="Pfam" id="PF07486">
    <property type="entry name" value="Hydrolase_2"/>
    <property type="match status" value="1"/>
</dbReference>
<evidence type="ECO:0000313" key="3">
    <source>
        <dbReference type="Proteomes" id="UP000006377"/>
    </source>
</evidence>
<evidence type="ECO:0000313" key="2">
    <source>
        <dbReference type="EMBL" id="ABS62353.1"/>
    </source>
</evidence>
<dbReference type="AlphaFoldDB" id="A7HR20"/>